<feature type="domain" description="HIG1" evidence="7">
    <location>
        <begin position="91"/>
        <end position="182"/>
    </location>
</feature>
<keyword evidence="2 6" id="KW-0812">Transmembrane</keyword>
<keyword evidence="3 6" id="KW-1133">Transmembrane helix</keyword>
<dbReference type="GO" id="GO:0005739">
    <property type="term" value="C:mitochondrion"/>
    <property type="evidence" value="ECO:0007669"/>
    <property type="project" value="UniProtKB-SubCell"/>
</dbReference>
<comment type="subcellular location">
    <subcellularLocation>
        <location evidence="1">Mitochondrion</location>
    </subcellularLocation>
</comment>
<dbReference type="PANTHER" id="PTHR28018">
    <property type="entry name" value="RESPIRATORY SUPERCOMPLEX FACTOR 2, MITOCHONDRIAL"/>
    <property type="match status" value="1"/>
</dbReference>
<keyword evidence="9" id="KW-1185">Reference proteome</keyword>
<dbReference type="RefSeq" id="XP_007774116.1">
    <property type="nucleotide sequence ID" value="XM_007775926.1"/>
</dbReference>
<name>A0A5M3M985_CONPW</name>
<organism evidence="8 9">
    <name type="scientific">Coniophora puteana (strain RWD-64-598)</name>
    <name type="common">Brown rot fungus</name>
    <dbReference type="NCBI Taxonomy" id="741705"/>
    <lineage>
        <taxon>Eukaryota</taxon>
        <taxon>Fungi</taxon>
        <taxon>Dikarya</taxon>
        <taxon>Basidiomycota</taxon>
        <taxon>Agaricomycotina</taxon>
        <taxon>Agaricomycetes</taxon>
        <taxon>Agaricomycetidae</taxon>
        <taxon>Boletales</taxon>
        <taxon>Coniophorineae</taxon>
        <taxon>Coniophoraceae</taxon>
        <taxon>Coniophora</taxon>
    </lineage>
</organism>
<evidence type="ECO:0000256" key="3">
    <source>
        <dbReference type="ARBA" id="ARBA00022989"/>
    </source>
</evidence>
<dbReference type="InterPro" id="IPR040153">
    <property type="entry name" value="Rcf2"/>
</dbReference>
<feature type="transmembrane region" description="Helical" evidence="6">
    <location>
        <begin position="119"/>
        <end position="138"/>
    </location>
</feature>
<keyword evidence="4 6" id="KW-0472">Membrane</keyword>
<gene>
    <name evidence="8" type="ORF">CONPUDRAFT_65908</name>
</gene>
<feature type="region of interest" description="Disordered" evidence="5">
    <location>
        <begin position="220"/>
        <end position="241"/>
    </location>
</feature>
<evidence type="ECO:0000256" key="1">
    <source>
        <dbReference type="ARBA" id="ARBA00004173"/>
    </source>
</evidence>
<dbReference type="AlphaFoldDB" id="A0A5M3M985"/>
<dbReference type="PANTHER" id="PTHR28018:SF3">
    <property type="entry name" value="RESPIRATORY SUPERCOMPLEX FACTOR 2, MITOCHONDRIAL"/>
    <property type="match status" value="1"/>
</dbReference>
<evidence type="ECO:0000256" key="4">
    <source>
        <dbReference type="ARBA" id="ARBA00023136"/>
    </source>
</evidence>
<dbReference type="OrthoDB" id="1915122at2759"/>
<evidence type="ECO:0000256" key="5">
    <source>
        <dbReference type="SAM" id="MobiDB-lite"/>
    </source>
</evidence>
<proteinExistence type="predicted"/>
<sequence length="241" mass="26864">MKLASEEELAAHSTATIRGAMEGTAVSAAVAVPSFMLLNRRWAYYRSLPLSLKALGGILIVAPCLAIQAERRGLEFDRERYWVGAGKNEMDREAAEEQARWESLTTGDKVSDWATRHQYSIILGSWALSLGIAGGIVARNKYQTIPQKVVQARMWAQGLTIGVLVAAGILTHRKRQETAMRKLPVDHSWQTLVCHYPRPFPPFILTHYLQLEEQAREEEERQSRLAALRSAAQPLPSSTSA</sequence>
<dbReference type="Proteomes" id="UP000053558">
    <property type="component" value="Unassembled WGS sequence"/>
</dbReference>
<feature type="compositionally biased region" description="Low complexity" evidence="5">
    <location>
        <begin position="224"/>
        <end position="241"/>
    </location>
</feature>
<protein>
    <recommendedName>
        <fullName evidence="7">HIG1 domain-containing protein</fullName>
    </recommendedName>
</protein>
<reference evidence="9" key="1">
    <citation type="journal article" date="2012" name="Science">
        <title>The Paleozoic origin of enzymatic lignin decomposition reconstructed from 31 fungal genomes.</title>
        <authorList>
            <person name="Floudas D."/>
            <person name="Binder M."/>
            <person name="Riley R."/>
            <person name="Barry K."/>
            <person name="Blanchette R.A."/>
            <person name="Henrissat B."/>
            <person name="Martinez A.T."/>
            <person name="Otillar R."/>
            <person name="Spatafora J.W."/>
            <person name="Yadav J.S."/>
            <person name="Aerts A."/>
            <person name="Benoit I."/>
            <person name="Boyd A."/>
            <person name="Carlson A."/>
            <person name="Copeland A."/>
            <person name="Coutinho P.M."/>
            <person name="de Vries R.P."/>
            <person name="Ferreira P."/>
            <person name="Findley K."/>
            <person name="Foster B."/>
            <person name="Gaskell J."/>
            <person name="Glotzer D."/>
            <person name="Gorecki P."/>
            <person name="Heitman J."/>
            <person name="Hesse C."/>
            <person name="Hori C."/>
            <person name="Igarashi K."/>
            <person name="Jurgens J.A."/>
            <person name="Kallen N."/>
            <person name="Kersten P."/>
            <person name="Kohler A."/>
            <person name="Kuees U."/>
            <person name="Kumar T.K.A."/>
            <person name="Kuo A."/>
            <person name="LaButti K."/>
            <person name="Larrondo L.F."/>
            <person name="Lindquist E."/>
            <person name="Ling A."/>
            <person name="Lombard V."/>
            <person name="Lucas S."/>
            <person name="Lundell T."/>
            <person name="Martin R."/>
            <person name="McLaughlin D.J."/>
            <person name="Morgenstern I."/>
            <person name="Morin E."/>
            <person name="Murat C."/>
            <person name="Nagy L.G."/>
            <person name="Nolan M."/>
            <person name="Ohm R.A."/>
            <person name="Patyshakuliyeva A."/>
            <person name="Rokas A."/>
            <person name="Ruiz-Duenas F.J."/>
            <person name="Sabat G."/>
            <person name="Salamov A."/>
            <person name="Samejima M."/>
            <person name="Schmutz J."/>
            <person name="Slot J.C."/>
            <person name="St John F."/>
            <person name="Stenlid J."/>
            <person name="Sun H."/>
            <person name="Sun S."/>
            <person name="Syed K."/>
            <person name="Tsang A."/>
            <person name="Wiebenga A."/>
            <person name="Young D."/>
            <person name="Pisabarro A."/>
            <person name="Eastwood D.C."/>
            <person name="Martin F."/>
            <person name="Cullen D."/>
            <person name="Grigoriev I.V."/>
            <person name="Hibbett D.S."/>
        </authorList>
    </citation>
    <scope>NUCLEOTIDE SEQUENCE [LARGE SCALE GENOMIC DNA]</scope>
    <source>
        <strain evidence="9">RWD-64-598 SS2</strain>
    </source>
</reference>
<feature type="transmembrane region" description="Helical" evidence="6">
    <location>
        <begin position="20"/>
        <end position="38"/>
    </location>
</feature>
<dbReference type="PROSITE" id="PS51503">
    <property type="entry name" value="HIG1"/>
    <property type="match status" value="1"/>
</dbReference>
<evidence type="ECO:0000256" key="2">
    <source>
        <dbReference type="ARBA" id="ARBA00022692"/>
    </source>
</evidence>
<dbReference type="OMA" id="GDSRWQT"/>
<comment type="caution">
    <text evidence="8">The sequence shown here is derived from an EMBL/GenBank/DDBJ whole genome shotgun (WGS) entry which is preliminary data.</text>
</comment>
<evidence type="ECO:0000313" key="8">
    <source>
        <dbReference type="EMBL" id="EIW75663.1"/>
    </source>
</evidence>
<evidence type="ECO:0000313" key="9">
    <source>
        <dbReference type="Proteomes" id="UP000053558"/>
    </source>
</evidence>
<dbReference type="KEGG" id="cput:CONPUDRAFT_65908"/>
<feature type="transmembrane region" description="Helical" evidence="6">
    <location>
        <begin position="154"/>
        <end position="172"/>
    </location>
</feature>
<dbReference type="GeneID" id="19208459"/>
<dbReference type="GO" id="GO:0033617">
    <property type="term" value="P:mitochondrial respiratory chain complex IV assembly"/>
    <property type="evidence" value="ECO:0007669"/>
    <property type="project" value="TreeGrafter"/>
</dbReference>
<dbReference type="InterPro" id="IPR007667">
    <property type="entry name" value="Hypoxia_induced_domain"/>
</dbReference>
<evidence type="ECO:0000259" key="7">
    <source>
        <dbReference type="PROSITE" id="PS51503"/>
    </source>
</evidence>
<dbReference type="EMBL" id="JH711588">
    <property type="protein sequence ID" value="EIW75663.1"/>
    <property type="molecule type" value="Genomic_DNA"/>
</dbReference>
<evidence type="ECO:0000256" key="6">
    <source>
        <dbReference type="SAM" id="Phobius"/>
    </source>
</evidence>
<accession>A0A5M3M985</accession>